<dbReference type="EMBL" id="BMZO01000009">
    <property type="protein sequence ID" value="GHC76648.1"/>
    <property type="molecule type" value="Genomic_DNA"/>
</dbReference>
<comment type="caution">
    <text evidence="1">The sequence shown here is derived from an EMBL/GenBank/DDBJ whole genome shotgun (WGS) entry which is preliminary data.</text>
</comment>
<name>A0A8J3DS01_9HYPH</name>
<dbReference type="Proteomes" id="UP000641137">
    <property type="component" value="Unassembled WGS sequence"/>
</dbReference>
<keyword evidence="2" id="KW-1185">Reference proteome</keyword>
<sequence length="61" mass="6911">MALLSNRAQVCNREILQFNNRLKYTSAAAFHAILPAQYDSEVTNARERYPTGNLRGLVSQK</sequence>
<evidence type="ECO:0000313" key="2">
    <source>
        <dbReference type="Proteomes" id="UP000641137"/>
    </source>
</evidence>
<organism evidence="1 2">
    <name type="scientific">Limoniibacter endophyticus</name>
    <dbReference type="NCBI Taxonomy" id="1565040"/>
    <lineage>
        <taxon>Bacteria</taxon>
        <taxon>Pseudomonadati</taxon>
        <taxon>Pseudomonadota</taxon>
        <taxon>Alphaproteobacteria</taxon>
        <taxon>Hyphomicrobiales</taxon>
        <taxon>Bartonellaceae</taxon>
        <taxon>Limoniibacter</taxon>
    </lineage>
</organism>
<accession>A0A8J3DS01</accession>
<gene>
    <name evidence="1" type="ORF">GCM10010136_27520</name>
</gene>
<proteinExistence type="predicted"/>
<reference evidence="1" key="2">
    <citation type="submission" date="2020-09" db="EMBL/GenBank/DDBJ databases">
        <authorList>
            <person name="Sun Q."/>
            <person name="Kim S."/>
        </authorList>
    </citation>
    <scope>NUCLEOTIDE SEQUENCE</scope>
    <source>
        <strain evidence="1">KCTC 42097</strain>
    </source>
</reference>
<evidence type="ECO:0000313" key="1">
    <source>
        <dbReference type="EMBL" id="GHC76648.1"/>
    </source>
</evidence>
<reference evidence="1" key="1">
    <citation type="journal article" date="2014" name="Int. J. Syst. Evol. Microbiol.">
        <title>Complete genome sequence of Corynebacterium casei LMG S-19264T (=DSM 44701T), isolated from a smear-ripened cheese.</title>
        <authorList>
            <consortium name="US DOE Joint Genome Institute (JGI-PGF)"/>
            <person name="Walter F."/>
            <person name="Albersmeier A."/>
            <person name="Kalinowski J."/>
            <person name="Ruckert C."/>
        </authorList>
    </citation>
    <scope>NUCLEOTIDE SEQUENCE</scope>
    <source>
        <strain evidence="1">KCTC 42097</strain>
    </source>
</reference>
<dbReference type="AlphaFoldDB" id="A0A8J3DS01"/>
<protein>
    <submittedName>
        <fullName evidence="1">Uncharacterized protein</fullName>
    </submittedName>
</protein>